<evidence type="ECO:0000256" key="12">
    <source>
        <dbReference type="SAM" id="Phobius"/>
    </source>
</evidence>
<keyword evidence="9" id="KW-0482">Metalloprotease</keyword>
<dbReference type="InterPro" id="IPR050083">
    <property type="entry name" value="HtpX_protease"/>
</dbReference>
<dbReference type="GO" id="GO:0006508">
    <property type="term" value="P:proteolysis"/>
    <property type="evidence" value="ECO:0007669"/>
    <property type="project" value="UniProtKB-KW"/>
</dbReference>
<evidence type="ECO:0000256" key="7">
    <source>
        <dbReference type="ARBA" id="ARBA00022833"/>
    </source>
</evidence>
<dbReference type="AlphaFoldDB" id="A0A417YTJ7"/>
<keyword evidence="11" id="KW-0175">Coiled coil</keyword>
<evidence type="ECO:0000256" key="2">
    <source>
        <dbReference type="ARBA" id="ARBA00022475"/>
    </source>
</evidence>
<evidence type="ECO:0000313" key="15">
    <source>
        <dbReference type="Proteomes" id="UP000284416"/>
    </source>
</evidence>
<dbReference type="GO" id="GO:0004222">
    <property type="term" value="F:metalloendopeptidase activity"/>
    <property type="evidence" value="ECO:0007669"/>
    <property type="project" value="InterPro"/>
</dbReference>
<feature type="coiled-coil region" evidence="11">
    <location>
        <begin position="369"/>
        <end position="396"/>
    </location>
</feature>
<evidence type="ECO:0000313" key="14">
    <source>
        <dbReference type="EMBL" id="RHW40371.1"/>
    </source>
</evidence>
<keyword evidence="2" id="KW-1003">Cell membrane</keyword>
<keyword evidence="10 12" id="KW-0472">Membrane</keyword>
<keyword evidence="7" id="KW-0862">Zinc</keyword>
<keyword evidence="6" id="KW-0378">Hydrolase</keyword>
<comment type="caution">
    <text evidence="14">The sequence shown here is derived from an EMBL/GenBank/DDBJ whole genome shotgun (WGS) entry which is preliminary data.</text>
</comment>
<comment type="cofactor">
    <cofactor evidence="1">
        <name>Zn(2+)</name>
        <dbReference type="ChEBI" id="CHEBI:29105"/>
    </cofactor>
</comment>
<evidence type="ECO:0000256" key="11">
    <source>
        <dbReference type="SAM" id="Coils"/>
    </source>
</evidence>
<keyword evidence="15" id="KW-1185">Reference proteome</keyword>
<keyword evidence="4 12" id="KW-0812">Transmembrane</keyword>
<evidence type="ECO:0000256" key="6">
    <source>
        <dbReference type="ARBA" id="ARBA00022801"/>
    </source>
</evidence>
<dbReference type="EMBL" id="QWEG01000007">
    <property type="protein sequence ID" value="RHW40371.1"/>
    <property type="molecule type" value="Genomic_DNA"/>
</dbReference>
<feature type="transmembrane region" description="Helical" evidence="12">
    <location>
        <begin position="36"/>
        <end position="57"/>
    </location>
</feature>
<name>A0A417YTJ7_9BACI</name>
<keyword evidence="3" id="KW-0645">Protease</keyword>
<dbReference type="OrthoDB" id="9789270at2"/>
<feature type="domain" description="Peptidase M48" evidence="13">
    <location>
        <begin position="101"/>
        <end position="329"/>
    </location>
</feature>
<reference evidence="14 15" key="1">
    <citation type="journal article" date="2017" name="Int. J. Syst. Evol. Microbiol.">
        <title>Bacillus notoginsengisoli sp. nov., a novel bacterium isolated from the rhizosphere of Panax notoginseng.</title>
        <authorList>
            <person name="Zhang M.Y."/>
            <person name="Cheng J."/>
            <person name="Cai Y."/>
            <person name="Zhang T.Y."/>
            <person name="Wu Y.Y."/>
            <person name="Manikprabhu D."/>
            <person name="Li W.J."/>
            <person name="Zhang Y.X."/>
        </authorList>
    </citation>
    <scope>NUCLEOTIDE SEQUENCE [LARGE SCALE GENOMIC DNA]</scope>
    <source>
        <strain evidence="14 15">JCM 30743</strain>
    </source>
</reference>
<dbReference type="Proteomes" id="UP000284416">
    <property type="component" value="Unassembled WGS sequence"/>
</dbReference>
<keyword evidence="8 12" id="KW-1133">Transmembrane helix</keyword>
<dbReference type="Pfam" id="PF01435">
    <property type="entry name" value="Peptidase_M48"/>
    <property type="match status" value="1"/>
</dbReference>
<proteinExistence type="predicted"/>
<dbReference type="Gene3D" id="3.30.2010.10">
    <property type="entry name" value="Metalloproteases ('zincins'), catalytic domain"/>
    <property type="match status" value="1"/>
</dbReference>
<accession>A0A417YTJ7</accession>
<evidence type="ECO:0000256" key="4">
    <source>
        <dbReference type="ARBA" id="ARBA00022692"/>
    </source>
</evidence>
<evidence type="ECO:0000256" key="1">
    <source>
        <dbReference type="ARBA" id="ARBA00001947"/>
    </source>
</evidence>
<evidence type="ECO:0000256" key="10">
    <source>
        <dbReference type="ARBA" id="ARBA00023136"/>
    </source>
</evidence>
<dbReference type="RefSeq" id="WP_118921133.1">
    <property type="nucleotide sequence ID" value="NZ_QWEG01000007.1"/>
</dbReference>
<dbReference type="PANTHER" id="PTHR43221:SF2">
    <property type="entry name" value="PROTEASE HTPX HOMOLOG"/>
    <property type="match status" value="1"/>
</dbReference>
<dbReference type="InterPro" id="IPR001915">
    <property type="entry name" value="Peptidase_M48"/>
</dbReference>
<dbReference type="CDD" id="cd07328">
    <property type="entry name" value="M48_Ste24p_like"/>
    <property type="match status" value="1"/>
</dbReference>
<evidence type="ECO:0000256" key="3">
    <source>
        <dbReference type="ARBA" id="ARBA00022670"/>
    </source>
</evidence>
<keyword evidence="5" id="KW-0479">Metal-binding</keyword>
<evidence type="ECO:0000256" key="8">
    <source>
        <dbReference type="ARBA" id="ARBA00022989"/>
    </source>
</evidence>
<protein>
    <recommendedName>
        <fullName evidence="13">Peptidase M48 domain-containing protein</fullName>
    </recommendedName>
</protein>
<evidence type="ECO:0000256" key="9">
    <source>
        <dbReference type="ARBA" id="ARBA00023049"/>
    </source>
</evidence>
<gene>
    <name evidence="14" type="ORF">D1B31_12545</name>
</gene>
<dbReference type="GO" id="GO:0046872">
    <property type="term" value="F:metal ion binding"/>
    <property type="evidence" value="ECO:0007669"/>
    <property type="project" value="UniProtKB-KW"/>
</dbReference>
<dbReference type="PANTHER" id="PTHR43221">
    <property type="entry name" value="PROTEASE HTPX"/>
    <property type="match status" value="1"/>
</dbReference>
<sequence>MTNEEFELLVRKLEKKAEENPGSYRFKVLLLTALGYGYILLSLALVLFFLTISVLYLADGHFTFGSLKVLAITGGLSFFIIKSLFVKMQLPQGHYLKENEAPELQKAISDISNKLKTPKIHAIVLDDDFNAAVLQHHKFGLFGPKKNILLIGIPLMSSLTREQFISVLAHELAHISHSDTSFGAMIYRVRMTWAQLMTSLEKNEQFGTFLFRKFIQWFYPRYSAHTFVMARQEEYAADAAAARVTSPEAVRDTLCAISIGAQYYYEDYFKELFEESSKNNAVPQPYSQFFNKSQRLDPVIANSFLKNQLDRESSVFDTHPCLTDRLKAIGMTSNIPKNEESAVDYFFSNPESILQQFNQSWLEWNGEKWNDHIASYNEAKNRLQELENRKELDLQGKFDKAVLVRQLVGNEPAAALLEEIIAQYPEEGIAPAYLSLGNIYLHKEETAQKGEVFIKKSVDIDWELKEEALESLCEYYYYTGQMEAFEEARAQLEAWPNIIEQFDEEFAALSFDDHYVPHNQTPEEVAAIVDELSRHNEISEAYLVRRVIELIPERKVYALALTVQIPEDVEQEEYTDQLLEKYAQEFQIPENIHYYILNGFEDFEKKVKEVEGSFILGHGQPRKRSAQYVSEWN</sequence>
<feature type="transmembrane region" description="Helical" evidence="12">
    <location>
        <begin position="69"/>
        <end position="86"/>
    </location>
</feature>
<organism evidence="14 15">
    <name type="scientific">Neobacillus notoginsengisoli</name>
    <dbReference type="NCBI Taxonomy" id="1578198"/>
    <lineage>
        <taxon>Bacteria</taxon>
        <taxon>Bacillati</taxon>
        <taxon>Bacillota</taxon>
        <taxon>Bacilli</taxon>
        <taxon>Bacillales</taxon>
        <taxon>Bacillaceae</taxon>
        <taxon>Neobacillus</taxon>
    </lineage>
</organism>
<evidence type="ECO:0000256" key="5">
    <source>
        <dbReference type="ARBA" id="ARBA00022723"/>
    </source>
</evidence>
<evidence type="ECO:0000259" key="13">
    <source>
        <dbReference type="Pfam" id="PF01435"/>
    </source>
</evidence>